<keyword evidence="2" id="KW-0662">Pyridine nucleotide biosynthesis</keyword>
<evidence type="ECO:0000313" key="10">
    <source>
        <dbReference type="Proteomes" id="UP000231019"/>
    </source>
</evidence>
<evidence type="ECO:0000313" key="9">
    <source>
        <dbReference type="EMBL" id="PIW16138.1"/>
    </source>
</evidence>
<reference evidence="9 10" key="1">
    <citation type="submission" date="2017-09" db="EMBL/GenBank/DDBJ databases">
        <title>Depth-based differentiation of microbial function through sediment-hosted aquifers and enrichment of novel symbionts in the deep terrestrial subsurface.</title>
        <authorList>
            <person name="Probst A.J."/>
            <person name="Ladd B."/>
            <person name="Jarett J.K."/>
            <person name="Geller-Mcgrath D.E."/>
            <person name="Sieber C.M."/>
            <person name="Emerson J.B."/>
            <person name="Anantharaman K."/>
            <person name="Thomas B.C."/>
            <person name="Malmstrom R."/>
            <person name="Stieglmeier M."/>
            <person name="Klingl A."/>
            <person name="Woyke T."/>
            <person name="Ryan C.M."/>
            <person name="Banfield J.F."/>
        </authorList>
    </citation>
    <scope>NUCLEOTIDE SEQUENCE [LARGE SCALE GENOMIC DNA]</scope>
    <source>
        <strain evidence="9">CG17_big_fil_post_rev_8_21_14_2_50_48_46</strain>
    </source>
</reference>
<keyword evidence="4" id="KW-0378">Hydrolase</keyword>
<evidence type="ECO:0000256" key="7">
    <source>
        <dbReference type="ARBA" id="ARBA00043224"/>
    </source>
</evidence>
<dbReference type="Pfam" id="PF00857">
    <property type="entry name" value="Isochorismatase"/>
    <property type="match status" value="1"/>
</dbReference>
<dbReference type="InterPro" id="IPR052347">
    <property type="entry name" value="Isochorismatase_Nicotinamidase"/>
</dbReference>
<comment type="similarity">
    <text evidence="1">Belongs to the isochorismatase family.</text>
</comment>
<dbReference type="CDD" id="cd00431">
    <property type="entry name" value="cysteine_hydrolases"/>
    <property type="match status" value="1"/>
</dbReference>
<comment type="caution">
    <text evidence="9">The sequence shown here is derived from an EMBL/GenBank/DDBJ whole genome shotgun (WGS) entry which is preliminary data.</text>
</comment>
<dbReference type="SUPFAM" id="SSF52499">
    <property type="entry name" value="Isochorismatase-like hydrolases"/>
    <property type="match status" value="1"/>
</dbReference>
<feature type="domain" description="Isochorismatase-like" evidence="8">
    <location>
        <begin position="8"/>
        <end position="191"/>
    </location>
</feature>
<accession>A0A2M7G3T7</accession>
<dbReference type="AlphaFoldDB" id="A0A2M7G3T7"/>
<organism evidence="9 10">
    <name type="scientific">bacterium (Candidatus Blackallbacteria) CG17_big_fil_post_rev_8_21_14_2_50_48_46</name>
    <dbReference type="NCBI Taxonomy" id="2014261"/>
    <lineage>
        <taxon>Bacteria</taxon>
        <taxon>Candidatus Blackallbacteria</taxon>
    </lineage>
</organism>
<dbReference type="EC" id="3.5.1.19" evidence="6"/>
<dbReference type="EMBL" id="PFFQ01000040">
    <property type="protein sequence ID" value="PIW16138.1"/>
    <property type="molecule type" value="Genomic_DNA"/>
</dbReference>
<dbReference type="GO" id="GO:0019363">
    <property type="term" value="P:pyridine nucleotide biosynthetic process"/>
    <property type="evidence" value="ECO:0007669"/>
    <property type="project" value="UniProtKB-KW"/>
</dbReference>
<name>A0A2M7G3T7_9BACT</name>
<evidence type="ECO:0000256" key="2">
    <source>
        <dbReference type="ARBA" id="ARBA00022642"/>
    </source>
</evidence>
<dbReference type="PANTHER" id="PTHR11080">
    <property type="entry name" value="PYRAZINAMIDASE/NICOTINAMIDASE"/>
    <property type="match status" value="1"/>
</dbReference>
<sequence length="198" mass="21656">MNTPFVFVDIDTQFDFMRPEGGLYVPGAEGLEPGLARLIQHARSHGIPIVASADAHAPDDPEFSQFPPHCVKGTSGQKRVEATRIAEAQILPNTPSDFNPEESQALVLEKTVFDIFGNPNAEAVFQAWAPERCYVFGVATDYCVRAAALGLRQRGYTVTVIEDAIKAVTPEGEARTLEEMRAAGVHFAKLEQVLEETK</sequence>
<gene>
    <name evidence="9" type="ORF">COW36_14330</name>
</gene>
<evidence type="ECO:0000256" key="5">
    <source>
        <dbReference type="ARBA" id="ARBA00037900"/>
    </source>
</evidence>
<dbReference type="GO" id="GO:0008936">
    <property type="term" value="F:nicotinamidase activity"/>
    <property type="evidence" value="ECO:0007669"/>
    <property type="project" value="UniProtKB-EC"/>
</dbReference>
<evidence type="ECO:0000256" key="3">
    <source>
        <dbReference type="ARBA" id="ARBA00022723"/>
    </source>
</evidence>
<dbReference type="InterPro" id="IPR036380">
    <property type="entry name" value="Isochorismatase-like_sf"/>
</dbReference>
<keyword evidence="3" id="KW-0479">Metal-binding</keyword>
<protein>
    <recommendedName>
        <fullName evidence="6">nicotinamidase</fullName>
        <ecNumber evidence="6">3.5.1.19</ecNumber>
    </recommendedName>
    <alternativeName>
        <fullName evidence="7">Nicotinamide deamidase</fullName>
    </alternativeName>
</protein>
<evidence type="ECO:0000256" key="6">
    <source>
        <dbReference type="ARBA" id="ARBA00039017"/>
    </source>
</evidence>
<dbReference type="PANTHER" id="PTHR11080:SF2">
    <property type="entry name" value="LD05707P"/>
    <property type="match status" value="1"/>
</dbReference>
<dbReference type="Proteomes" id="UP000231019">
    <property type="component" value="Unassembled WGS sequence"/>
</dbReference>
<dbReference type="Gene3D" id="3.40.50.850">
    <property type="entry name" value="Isochorismatase-like"/>
    <property type="match status" value="1"/>
</dbReference>
<evidence type="ECO:0000256" key="4">
    <source>
        <dbReference type="ARBA" id="ARBA00022801"/>
    </source>
</evidence>
<dbReference type="GO" id="GO:0046872">
    <property type="term" value="F:metal ion binding"/>
    <property type="evidence" value="ECO:0007669"/>
    <property type="project" value="UniProtKB-KW"/>
</dbReference>
<proteinExistence type="inferred from homology"/>
<comment type="pathway">
    <text evidence="5">Cofactor biosynthesis; nicotinate biosynthesis; nicotinate from nicotinamide: step 1/1.</text>
</comment>
<dbReference type="InterPro" id="IPR000868">
    <property type="entry name" value="Isochorismatase-like_dom"/>
</dbReference>
<evidence type="ECO:0000259" key="8">
    <source>
        <dbReference type="Pfam" id="PF00857"/>
    </source>
</evidence>
<evidence type="ECO:0000256" key="1">
    <source>
        <dbReference type="ARBA" id="ARBA00006336"/>
    </source>
</evidence>